<dbReference type="AlphaFoldDB" id="A0A8K0H001"/>
<gene>
    <name evidence="1" type="ORF">FNV43_RR17051</name>
</gene>
<reference evidence="1" key="1">
    <citation type="submission" date="2020-03" db="EMBL/GenBank/DDBJ databases">
        <title>A high-quality chromosome-level genome assembly of a woody plant with both climbing and erect habits, Rhamnella rubrinervis.</title>
        <authorList>
            <person name="Lu Z."/>
            <person name="Yang Y."/>
            <person name="Zhu X."/>
            <person name="Sun Y."/>
        </authorList>
    </citation>
    <scope>NUCLEOTIDE SEQUENCE</scope>
    <source>
        <strain evidence="1">BYM</strain>
        <tissue evidence="1">Leaf</tissue>
    </source>
</reference>
<evidence type="ECO:0000313" key="2">
    <source>
        <dbReference type="Proteomes" id="UP000796880"/>
    </source>
</evidence>
<organism evidence="1 2">
    <name type="scientific">Rhamnella rubrinervis</name>
    <dbReference type="NCBI Taxonomy" id="2594499"/>
    <lineage>
        <taxon>Eukaryota</taxon>
        <taxon>Viridiplantae</taxon>
        <taxon>Streptophyta</taxon>
        <taxon>Embryophyta</taxon>
        <taxon>Tracheophyta</taxon>
        <taxon>Spermatophyta</taxon>
        <taxon>Magnoliopsida</taxon>
        <taxon>eudicotyledons</taxon>
        <taxon>Gunneridae</taxon>
        <taxon>Pentapetalae</taxon>
        <taxon>rosids</taxon>
        <taxon>fabids</taxon>
        <taxon>Rosales</taxon>
        <taxon>Rhamnaceae</taxon>
        <taxon>rhamnoid group</taxon>
        <taxon>Rhamneae</taxon>
        <taxon>Rhamnella</taxon>
    </lineage>
</organism>
<sequence>MKKQPDHLILFKHGKNESLDEYIRRFNDEPMQVKDFTDQAIVQAMMPDLQLGAFKQDIAKYHPNKLSTMIEEVQKHVNTDQLAFIRGFYMEKNEPESSPSKPLASN</sequence>
<name>A0A8K0H001_9ROSA</name>
<protein>
    <recommendedName>
        <fullName evidence="3">Retrotransposon gag domain-containing protein</fullName>
    </recommendedName>
</protein>
<proteinExistence type="predicted"/>
<evidence type="ECO:0008006" key="3">
    <source>
        <dbReference type="Google" id="ProtNLM"/>
    </source>
</evidence>
<dbReference type="OrthoDB" id="1752109at2759"/>
<evidence type="ECO:0000313" key="1">
    <source>
        <dbReference type="EMBL" id="KAF3443130.1"/>
    </source>
</evidence>
<dbReference type="Proteomes" id="UP000796880">
    <property type="component" value="Unassembled WGS sequence"/>
</dbReference>
<dbReference type="EMBL" id="VOIH02000007">
    <property type="protein sequence ID" value="KAF3443130.1"/>
    <property type="molecule type" value="Genomic_DNA"/>
</dbReference>
<keyword evidence="2" id="KW-1185">Reference proteome</keyword>
<accession>A0A8K0H001</accession>
<comment type="caution">
    <text evidence="1">The sequence shown here is derived from an EMBL/GenBank/DDBJ whole genome shotgun (WGS) entry which is preliminary data.</text>
</comment>